<comment type="caution">
    <text evidence="1">The sequence shown here is derived from an EMBL/GenBank/DDBJ whole genome shotgun (WGS) entry which is preliminary data.</text>
</comment>
<reference evidence="1" key="1">
    <citation type="submission" date="2019-08" db="EMBL/GenBank/DDBJ databases">
        <authorList>
            <person name="Kucharzyk K."/>
            <person name="Murdoch R.W."/>
            <person name="Higgins S."/>
            <person name="Loffler F."/>
        </authorList>
    </citation>
    <scope>NUCLEOTIDE SEQUENCE</scope>
</reference>
<organism evidence="1">
    <name type="scientific">bioreactor metagenome</name>
    <dbReference type="NCBI Taxonomy" id="1076179"/>
    <lineage>
        <taxon>unclassified sequences</taxon>
        <taxon>metagenomes</taxon>
        <taxon>ecological metagenomes</taxon>
    </lineage>
</organism>
<gene>
    <name evidence="1" type="ORF">SDC9_01341</name>
</gene>
<protein>
    <submittedName>
        <fullName evidence="1">Uncharacterized protein</fullName>
    </submittedName>
</protein>
<dbReference type="EMBL" id="VSSQ01000002">
    <property type="protein sequence ID" value="MPL55859.1"/>
    <property type="molecule type" value="Genomic_DNA"/>
</dbReference>
<name>A0A644SMI5_9ZZZZ</name>
<evidence type="ECO:0000313" key="1">
    <source>
        <dbReference type="EMBL" id="MPL55859.1"/>
    </source>
</evidence>
<accession>A0A644SMI5</accession>
<proteinExistence type="predicted"/>
<sequence>MKNILALFFFLIIGFAFPQTCGLYKVKFVGKLDSNIPITNISLPNPRLLEGRKTNFEKDFELVAISNNEFSVFIITNSLGNVFKSSEELIYTYKKNNKSFSFKIFGDKSPETLLEGSFLKNINVDWKKIKITKVDDYFEINLGEIKID</sequence>
<dbReference type="AlphaFoldDB" id="A0A644SMI5"/>